<dbReference type="Proteomes" id="UP000323917">
    <property type="component" value="Chromosome"/>
</dbReference>
<accession>A0A5B9QQ95</accession>
<gene>
    <name evidence="1" type="ORF">Pr1d_36130</name>
</gene>
<organism evidence="1 2">
    <name type="scientific">Bythopirellula goksoeyrii</name>
    <dbReference type="NCBI Taxonomy" id="1400387"/>
    <lineage>
        <taxon>Bacteria</taxon>
        <taxon>Pseudomonadati</taxon>
        <taxon>Planctomycetota</taxon>
        <taxon>Planctomycetia</taxon>
        <taxon>Pirellulales</taxon>
        <taxon>Lacipirellulaceae</taxon>
        <taxon>Bythopirellula</taxon>
    </lineage>
</organism>
<protein>
    <recommendedName>
        <fullName evidence="3">PEP-CTERM protein-sorting domain-containing protein</fullName>
    </recommendedName>
</protein>
<dbReference type="PROSITE" id="PS00018">
    <property type="entry name" value="EF_HAND_1"/>
    <property type="match status" value="1"/>
</dbReference>
<evidence type="ECO:0000313" key="1">
    <source>
        <dbReference type="EMBL" id="QEG36301.1"/>
    </source>
</evidence>
<dbReference type="InterPro" id="IPR018247">
    <property type="entry name" value="EF_Hand_1_Ca_BS"/>
</dbReference>
<name>A0A5B9QQ95_9BACT</name>
<reference evidence="1 2" key="1">
    <citation type="submission" date="2019-08" db="EMBL/GenBank/DDBJ databases">
        <title>Deep-cultivation of Planctomycetes and their phenomic and genomic characterization uncovers novel biology.</title>
        <authorList>
            <person name="Wiegand S."/>
            <person name="Jogler M."/>
            <person name="Boedeker C."/>
            <person name="Pinto D."/>
            <person name="Vollmers J."/>
            <person name="Rivas-Marin E."/>
            <person name="Kohn T."/>
            <person name="Peeters S.H."/>
            <person name="Heuer A."/>
            <person name="Rast P."/>
            <person name="Oberbeckmann S."/>
            <person name="Bunk B."/>
            <person name="Jeske O."/>
            <person name="Meyerdierks A."/>
            <person name="Storesund J.E."/>
            <person name="Kallscheuer N."/>
            <person name="Luecker S."/>
            <person name="Lage O.M."/>
            <person name="Pohl T."/>
            <person name="Merkel B.J."/>
            <person name="Hornburger P."/>
            <person name="Mueller R.-W."/>
            <person name="Bruemmer F."/>
            <person name="Labrenz M."/>
            <person name="Spormann A.M."/>
            <person name="Op den Camp H."/>
            <person name="Overmann J."/>
            <person name="Amann R."/>
            <person name="Jetten M.S.M."/>
            <person name="Mascher T."/>
            <person name="Medema M.H."/>
            <person name="Devos D.P."/>
            <person name="Kaster A.-K."/>
            <person name="Ovreas L."/>
            <person name="Rohde M."/>
            <person name="Galperin M.Y."/>
            <person name="Jogler C."/>
        </authorList>
    </citation>
    <scope>NUCLEOTIDE SEQUENCE [LARGE SCALE GENOMIC DNA]</scope>
    <source>
        <strain evidence="1 2">Pr1d</strain>
    </source>
</reference>
<dbReference type="AlphaFoldDB" id="A0A5B9QQ95"/>
<dbReference type="RefSeq" id="WP_148074664.1">
    <property type="nucleotide sequence ID" value="NZ_CP042913.1"/>
</dbReference>
<evidence type="ECO:0000313" key="2">
    <source>
        <dbReference type="Proteomes" id="UP000323917"/>
    </source>
</evidence>
<dbReference type="EMBL" id="CP042913">
    <property type="protein sequence ID" value="QEG36301.1"/>
    <property type="molecule type" value="Genomic_DNA"/>
</dbReference>
<dbReference type="InterPro" id="IPR013424">
    <property type="entry name" value="Ice-binding_C"/>
</dbReference>
<proteinExistence type="predicted"/>
<dbReference type="NCBIfam" id="TIGR02595">
    <property type="entry name" value="PEP_CTERM"/>
    <property type="match status" value="1"/>
</dbReference>
<keyword evidence="2" id="KW-1185">Reference proteome</keyword>
<sequence length="377" mass="41077">MMNVHLFICKRNQSKAKVFLVLSLLLISSVGVRLDSASAQVTMKFPATRDWTVYGDPGEQMYSTGDFGFLRGYKFGGENSAHFDFDTEAMGIFLQNNPGKATWTLNIFPATGNDPLDPNTASKNLPATVTFQTVESTNDWVEGDGQRTPNFGWTSGTAAVTYFYAQTVHNGGVLDAENSLIWNDPDSGPYTFSGTPPNNAAYGVPASVTNANPTPAFTNSKSFTNQDLQDAFLFGESAAVEVDPDIIDAMVNDEYNRGIRLGAAFFQDEFGVWQLDNSERSNWVVFGREEGESVTAFLEVTVEPLSADFDSDGDVDGADFLKWQRDGLSANDLVNWQAEYGASSLIANVASVPEPCSMFLLLSAGSLLLVARRKNRS</sequence>
<evidence type="ECO:0008006" key="3">
    <source>
        <dbReference type="Google" id="ProtNLM"/>
    </source>
</evidence>
<dbReference type="KEGG" id="bgok:Pr1d_36130"/>